<accession>A0A565BC45</accession>
<organism evidence="2 3">
    <name type="scientific">Arabis nemorensis</name>
    <dbReference type="NCBI Taxonomy" id="586526"/>
    <lineage>
        <taxon>Eukaryota</taxon>
        <taxon>Viridiplantae</taxon>
        <taxon>Streptophyta</taxon>
        <taxon>Embryophyta</taxon>
        <taxon>Tracheophyta</taxon>
        <taxon>Spermatophyta</taxon>
        <taxon>Magnoliopsida</taxon>
        <taxon>eudicotyledons</taxon>
        <taxon>Gunneridae</taxon>
        <taxon>Pentapetalae</taxon>
        <taxon>rosids</taxon>
        <taxon>malvids</taxon>
        <taxon>Brassicales</taxon>
        <taxon>Brassicaceae</taxon>
        <taxon>Arabideae</taxon>
        <taxon>Arabis</taxon>
    </lineage>
</organism>
<dbReference type="EMBL" id="CABITT030000003">
    <property type="protein sequence ID" value="VVA99169.1"/>
    <property type="molecule type" value="Genomic_DNA"/>
</dbReference>
<dbReference type="Proteomes" id="UP000489600">
    <property type="component" value="Unassembled WGS sequence"/>
</dbReference>
<dbReference type="OrthoDB" id="1101226at2759"/>
<dbReference type="InterPro" id="IPR040256">
    <property type="entry name" value="At4g02000-like"/>
</dbReference>
<dbReference type="PANTHER" id="PTHR31286">
    <property type="entry name" value="GLYCINE-RICH CELL WALL STRUCTURAL PROTEIN 1.8-LIKE"/>
    <property type="match status" value="1"/>
</dbReference>
<proteinExistence type="predicted"/>
<dbReference type="PANTHER" id="PTHR31286:SF163">
    <property type="entry name" value="ZINC KNUCKLE CX2CX4HX4C DOMAIN-CONTAINING PROTEIN"/>
    <property type="match status" value="1"/>
</dbReference>
<dbReference type="InterPro" id="IPR025836">
    <property type="entry name" value="Zn_knuckle_CX2CX4HX4C"/>
</dbReference>
<keyword evidence="3" id="KW-1185">Reference proteome</keyword>
<evidence type="ECO:0000313" key="3">
    <source>
        <dbReference type="Proteomes" id="UP000489600"/>
    </source>
</evidence>
<dbReference type="AlphaFoldDB" id="A0A565BC45"/>
<gene>
    <name evidence="2" type="ORF">ANE_LOCUS9614</name>
</gene>
<sequence length="160" mass="18250">MTTAHRYTRAEKGKAIAGSSRWIIDPPGILPDVENEELIEENKLSLIGRVLHPATQSPAAILNFLPQIWDTKEGRVQVQLDAFKPLSMKKTVQLKPGTEMPVEFEYERLEKHYFTCFALTHEELDCPKRSRGPVGEANKRGINQQKTVYVLRKIRGKEIP</sequence>
<dbReference type="Pfam" id="PF14392">
    <property type="entry name" value="zf-CCHC_4"/>
    <property type="match status" value="1"/>
</dbReference>
<name>A0A565BC45_9BRAS</name>
<evidence type="ECO:0000259" key="1">
    <source>
        <dbReference type="Pfam" id="PF14392"/>
    </source>
</evidence>
<reference evidence="2" key="1">
    <citation type="submission" date="2019-07" db="EMBL/GenBank/DDBJ databases">
        <authorList>
            <person name="Dittberner H."/>
        </authorList>
    </citation>
    <scope>NUCLEOTIDE SEQUENCE [LARGE SCALE GENOMIC DNA]</scope>
</reference>
<feature type="domain" description="Zinc knuckle CX2CX4HX4C" evidence="1">
    <location>
        <begin position="80"/>
        <end position="128"/>
    </location>
</feature>
<evidence type="ECO:0000313" key="2">
    <source>
        <dbReference type="EMBL" id="VVA99169.1"/>
    </source>
</evidence>
<protein>
    <recommendedName>
        <fullName evidence="1">Zinc knuckle CX2CX4HX4C domain-containing protein</fullName>
    </recommendedName>
</protein>
<comment type="caution">
    <text evidence="2">The sequence shown here is derived from an EMBL/GenBank/DDBJ whole genome shotgun (WGS) entry which is preliminary data.</text>
</comment>